<dbReference type="InterPro" id="IPR050834">
    <property type="entry name" value="Glycosyltransf_2"/>
</dbReference>
<sequence>MDRIPQTPPVVKPLASTPDRPLWSVMIPVYDCSTYLIESLKSVLSQDLGAQQMQIEVVDDASTDADVEAIVQRIGQGRVNYFRQNQNVGSLRNFETCINRAKGQLVHLLHGDDRVLPGFYGKFTQLFQSFPDAGAAFCRYAYIDMQGEQHHQREPEIEYDGILTDWLPRIAQQNRLQYVSMVVKRSVYEQLGGFYGVTFGEDWEMWVRIARYYPVAYTPEVLAEYRCHDQSISDQKLTTGQALRDLRIVIDTIQYHLPKHYRERVHKKAKKHYLWYGMYGAYNAWKMSGNYSNMRKSIQEAFLLHSGLLFYVLLTKVGLKIFLHRCRFDKPRVTWITTKFLYLIGRDVSD</sequence>
<keyword evidence="1" id="KW-1133">Transmembrane helix</keyword>
<evidence type="ECO:0000313" key="4">
    <source>
        <dbReference type="Proteomes" id="UP001597469"/>
    </source>
</evidence>
<feature type="transmembrane region" description="Helical" evidence="1">
    <location>
        <begin position="302"/>
        <end position="323"/>
    </location>
</feature>
<dbReference type="Gene3D" id="3.90.550.10">
    <property type="entry name" value="Spore Coat Polysaccharide Biosynthesis Protein SpsA, Chain A"/>
    <property type="match status" value="1"/>
</dbReference>
<reference evidence="4" key="1">
    <citation type="journal article" date="2019" name="Int. J. Syst. Evol. Microbiol.">
        <title>The Global Catalogue of Microorganisms (GCM) 10K type strain sequencing project: providing services to taxonomists for standard genome sequencing and annotation.</title>
        <authorList>
            <consortium name="The Broad Institute Genomics Platform"/>
            <consortium name="The Broad Institute Genome Sequencing Center for Infectious Disease"/>
            <person name="Wu L."/>
            <person name="Ma J."/>
        </authorList>
    </citation>
    <scope>NUCLEOTIDE SEQUENCE [LARGE SCALE GENOMIC DNA]</scope>
    <source>
        <strain evidence="4">KCTC 42805</strain>
    </source>
</reference>
<dbReference type="SUPFAM" id="SSF53448">
    <property type="entry name" value="Nucleotide-diphospho-sugar transferases"/>
    <property type="match status" value="1"/>
</dbReference>
<organism evidence="3 4">
    <name type="scientific">Spirosoma soli</name>
    <dbReference type="NCBI Taxonomy" id="1770529"/>
    <lineage>
        <taxon>Bacteria</taxon>
        <taxon>Pseudomonadati</taxon>
        <taxon>Bacteroidota</taxon>
        <taxon>Cytophagia</taxon>
        <taxon>Cytophagales</taxon>
        <taxon>Cytophagaceae</taxon>
        <taxon>Spirosoma</taxon>
    </lineage>
</organism>
<evidence type="ECO:0000256" key="1">
    <source>
        <dbReference type="SAM" id="Phobius"/>
    </source>
</evidence>
<protein>
    <submittedName>
        <fullName evidence="3">Glycosyltransferase family 2 protein</fullName>
    </submittedName>
</protein>
<comment type="caution">
    <text evidence="3">The sequence shown here is derived from an EMBL/GenBank/DDBJ whole genome shotgun (WGS) entry which is preliminary data.</text>
</comment>
<dbReference type="PANTHER" id="PTHR43685">
    <property type="entry name" value="GLYCOSYLTRANSFERASE"/>
    <property type="match status" value="1"/>
</dbReference>
<evidence type="ECO:0000313" key="3">
    <source>
        <dbReference type="EMBL" id="MFD2573309.1"/>
    </source>
</evidence>
<dbReference type="Proteomes" id="UP001597469">
    <property type="component" value="Unassembled WGS sequence"/>
</dbReference>
<keyword evidence="4" id="KW-1185">Reference proteome</keyword>
<feature type="domain" description="Glycosyltransferase 2-like" evidence="2">
    <location>
        <begin position="24"/>
        <end position="163"/>
    </location>
</feature>
<accession>A0ABW5M9H5</accession>
<dbReference type="PANTHER" id="PTHR43685:SF11">
    <property type="entry name" value="GLYCOSYLTRANSFERASE TAGX-RELATED"/>
    <property type="match status" value="1"/>
</dbReference>
<dbReference type="InterPro" id="IPR001173">
    <property type="entry name" value="Glyco_trans_2-like"/>
</dbReference>
<dbReference type="Pfam" id="PF00535">
    <property type="entry name" value="Glycos_transf_2"/>
    <property type="match status" value="1"/>
</dbReference>
<dbReference type="InterPro" id="IPR029044">
    <property type="entry name" value="Nucleotide-diphossugar_trans"/>
</dbReference>
<dbReference type="RefSeq" id="WP_381525905.1">
    <property type="nucleotide sequence ID" value="NZ_JBHULN010000016.1"/>
</dbReference>
<keyword evidence="1" id="KW-0472">Membrane</keyword>
<gene>
    <name evidence="3" type="ORF">ACFSUS_21890</name>
</gene>
<dbReference type="EMBL" id="JBHULN010000016">
    <property type="protein sequence ID" value="MFD2573309.1"/>
    <property type="molecule type" value="Genomic_DNA"/>
</dbReference>
<keyword evidence="1" id="KW-0812">Transmembrane</keyword>
<proteinExistence type="predicted"/>
<evidence type="ECO:0000259" key="2">
    <source>
        <dbReference type="Pfam" id="PF00535"/>
    </source>
</evidence>
<name>A0ABW5M9H5_9BACT</name>